<gene>
    <name evidence="9" type="ORF">G210_5716</name>
</gene>
<feature type="compositionally biased region" description="Basic and acidic residues" evidence="6">
    <location>
        <begin position="79"/>
        <end position="113"/>
    </location>
</feature>
<dbReference type="EMBL" id="AOGT01000642">
    <property type="protein sequence ID" value="EMG49509.1"/>
    <property type="molecule type" value="Genomic_DNA"/>
</dbReference>
<evidence type="ECO:0000256" key="4">
    <source>
        <dbReference type="ARBA" id="ARBA00022729"/>
    </source>
</evidence>
<reference evidence="9 10" key="1">
    <citation type="submission" date="2013-02" db="EMBL/GenBank/DDBJ databases">
        <title>Genome sequence of Candida maltosa Xu316, a potential industrial strain for xylitol and ethanol production.</title>
        <authorList>
            <person name="Yu J."/>
            <person name="Wang Q."/>
            <person name="Geng X."/>
            <person name="Bao W."/>
            <person name="He P."/>
            <person name="Cai J."/>
        </authorList>
    </citation>
    <scope>NUCLEOTIDE SEQUENCE [LARGE SCALE GENOMIC DNA]</scope>
    <source>
        <strain evidence="10">Xu316</strain>
    </source>
</reference>
<keyword evidence="10" id="KW-1185">Reference proteome</keyword>
<evidence type="ECO:0000259" key="8">
    <source>
        <dbReference type="Pfam" id="PF22799"/>
    </source>
</evidence>
<dbReference type="OrthoDB" id="5415592at2759"/>
<keyword evidence="3" id="KW-0964">Secreted</keyword>
<comment type="caution">
    <text evidence="9">The sequence shown here is derived from an EMBL/GenBank/DDBJ whole genome shotgun (WGS) entry which is preliminary data.</text>
</comment>
<name>M3K431_CANMX</name>
<dbReference type="Pfam" id="PF22799">
    <property type="entry name" value="PIR1-like_C"/>
    <property type="match status" value="1"/>
</dbReference>
<evidence type="ECO:0000313" key="9">
    <source>
        <dbReference type="EMBL" id="EMG49509.1"/>
    </source>
</evidence>
<evidence type="ECO:0000256" key="6">
    <source>
        <dbReference type="SAM" id="MobiDB-lite"/>
    </source>
</evidence>
<dbReference type="OMA" id="RDLHIVY"/>
<evidence type="ECO:0000256" key="3">
    <source>
        <dbReference type="ARBA" id="ARBA00022525"/>
    </source>
</evidence>
<feature type="signal peptide" evidence="7">
    <location>
        <begin position="1"/>
        <end position="18"/>
    </location>
</feature>
<dbReference type="InterPro" id="IPR054508">
    <property type="entry name" value="PIR1-like_C"/>
</dbReference>
<comment type="similarity">
    <text evidence="5">Belongs to the PIR protein family.</text>
</comment>
<evidence type="ECO:0000256" key="7">
    <source>
        <dbReference type="SAM" id="SignalP"/>
    </source>
</evidence>
<dbReference type="PANTHER" id="PTHR47254:SF1">
    <property type="entry name" value="CELL WALL MANNOPROTEIN CIS3-RELATED"/>
    <property type="match status" value="1"/>
</dbReference>
<organism evidence="9 10">
    <name type="scientific">Candida maltosa (strain Xu316)</name>
    <name type="common">Yeast</name>
    <dbReference type="NCBI Taxonomy" id="1245528"/>
    <lineage>
        <taxon>Eukaryota</taxon>
        <taxon>Fungi</taxon>
        <taxon>Dikarya</taxon>
        <taxon>Ascomycota</taxon>
        <taxon>Saccharomycotina</taxon>
        <taxon>Pichiomycetes</taxon>
        <taxon>Debaryomycetaceae</taxon>
        <taxon>Candida/Lodderomyces clade</taxon>
        <taxon>Candida</taxon>
    </lineage>
</organism>
<keyword evidence="2" id="KW-0134">Cell wall</keyword>
<feature type="region of interest" description="Disordered" evidence="6">
    <location>
        <begin position="79"/>
        <end position="134"/>
    </location>
</feature>
<feature type="chain" id="PRO_5004035676" evidence="7">
    <location>
        <begin position="19"/>
        <end position="249"/>
    </location>
</feature>
<dbReference type="Proteomes" id="UP000011777">
    <property type="component" value="Unassembled WGS sequence"/>
</dbReference>
<dbReference type="InterPro" id="IPR051153">
    <property type="entry name" value="Yeast_CWMannoprotein_PIR"/>
</dbReference>
<dbReference type="GO" id="GO:0009277">
    <property type="term" value="C:fungal-type cell wall"/>
    <property type="evidence" value="ECO:0007669"/>
    <property type="project" value="TreeGrafter"/>
</dbReference>
<dbReference type="PANTHER" id="PTHR47254">
    <property type="entry name" value="CELL WALL MANNOPROTEIN CIS3-RELATED"/>
    <property type="match status" value="1"/>
</dbReference>
<accession>M3K431</accession>
<comment type="subcellular location">
    <subcellularLocation>
        <location evidence="1">Secreted</location>
        <location evidence="1">Cell wall</location>
    </subcellularLocation>
</comment>
<dbReference type="STRING" id="1245528.M3K431"/>
<evidence type="ECO:0000256" key="5">
    <source>
        <dbReference type="ARBA" id="ARBA00038219"/>
    </source>
</evidence>
<sequence>MKFSIATLTTAFLAFTQAGVVSYNDGKGKNDKDIETFKGKFALAVREFNDGHKGKGKGNKDHDLDLVYEIGDGQLEYGGRKDQVYDPFNDGHDGKNQHGHDGKNQQHGHDNNNHKSGGNQNWKRGDENNNNNNNEKFEEIKFNKDYFFFTLRNERLSDEKHHIGEIVSNHQFQFDDKSQPGSINNGFTIVYEDGEYLLALKGQTKFWNSKVDGNGVYKIYDAPITDKSRPIELIVLKVDEDNNKNGQKW</sequence>
<feature type="domain" description="Cell wall mannoprotein PIR1-like C-terminal" evidence="8">
    <location>
        <begin position="156"/>
        <end position="231"/>
    </location>
</feature>
<protein>
    <submittedName>
        <fullName evidence="9">Cell wall protein, putative</fullName>
    </submittedName>
</protein>
<evidence type="ECO:0000256" key="2">
    <source>
        <dbReference type="ARBA" id="ARBA00022512"/>
    </source>
</evidence>
<evidence type="ECO:0000313" key="10">
    <source>
        <dbReference type="Proteomes" id="UP000011777"/>
    </source>
</evidence>
<proteinExistence type="inferred from homology"/>
<dbReference type="GO" id="GO:0031505">
    <property type="term" value="P:fungal-type cell wall organization"/>
    <property type="evidence" value="ECO:0007669"/>
    <property type="project" value="TreeGrafter"/>
</dbReference>
<evidence type="ECO:0000256" key="1">
    <source>
        <dbReference type="ARBA" id="ARBA00004191"/>
    </source>
</evidence>
<dbReference type="HOGENOM" id="CLU_061202_0_0_1"/>
<dbReference type="AlphaFoldDB" id="M3K431"/>
<dbReference type="GO" id="GO:0005199">
    <property type="term" value="F:structural constituent of cell wall"/>
    <property type="evidence" value="ECO:0007669"/>
    <property type="project" value="TreeGrafter"/>
</dbReference>
<keyword evidence="4 7" id="KW-0732">Signal</keyword>